<dbReference type="Gene3D" id="1.10.8.390">
    <property type="entry name" value="Internalin N-terminal Cap domain-like"/>
    <property type="match status" value="1"/>
</dbReference>
<name>A0ABX1L3Z0_9LACO</name>
<evidence type="ECO:0008006" key="6">
    <source>
        <dbReference type="Google" id="ProtNLM"/>
    </source>
</evidence>
<feature type="region of interest" description="Disordered" evidence="1">
    <location>
        <begin position="39"/>
        <end position="60"/>
    </location>
</feature>
<dbReference type="Pfam" id="PF12354">
    <property type="entry name" value="Internalin_N"/>
    <property type="match status" value="1"/>
</dbReference>
<dbReference type="Pfam" id="PF19087">
    <property type="entry name" value="DUF5776"/>
    <property type="match status" value="1"/>
</dbReference>
<dbReference type="EMBL" id="JAAVSD010000004">
    <property type="protein sequence ID" value="NLR29044.1"/>
    <property type="molecule type" value="Genomic_DNA"/>
</dbReference>
<gene>
    <name evidence="4" type="ORF">HEQ44_02480</name>
</gene>
<reference evidence="4 5" key="1">
    <citation type="submission" date="2020-03" db="EMBL/GenBank/DDBJ databases">
        <authorList>
            <person name="Zhang Z."/>
            <person name="Guo Z."/>
            <person name="Hou Q."/>
            <person name="Shen X."/>
        </authorList>
    </citation>
    <scope>NUCLEOTIDE SEQUENCE [LARGE SCALE GENOMIC DNA]</scope>
    <source>
        <strain evidence="4 5">HBUAS51329</strain>
    </source>
</reference>
<protein>
    <recommendedName>
        <fullName evidence="6">DUF5776 domain-containing protein</fullName>
    </recommendedName>
</protein>
<feature type="domain" description="Internalin N-terminal" evidence="2">
    <location>
        <begin position="76"/>
        <end position="105"/>
    </location>
</feature>
<feature type="compositionally biased region" description="Polar residues" evidence="1">
    <location>
        <begin position="50"/>
        <end position="60"/>
    </location>
</feature>
<organism evidence="4 5">
    <name type="scientific">Levilactobacillus tujiorum</name>
    <dbReference type="NCBI Taxonomy" id="2912243"/>
    <lineage>
        <taxon>Bacteria</taxon>
        <taxon>Bacillati</taxon>
        <taxon>Bacillota</taxon>
        <taxon>Bacilli</taxon>
        <taxon>Lactobacillales</taxon>
        <taxon>Lactobacillaceae</taxon>
        <taxon>Levilactobacillus</taxon>
    </lineage>
</organism>
<evidence type="ECO:0000256" key="1">
    <source>
        <dbReference type="SAM" id="MobiDB-lite"/>
    </source>
</evidence>
<evidence type="ECO:0000259" key="2">
    <source>
        <dbReference type="Pfam" id="PF12354"/>
    </source>
</evidence>
<dbReference type="InterPro" id="IPR024634">
    <property type="entry name" value="Internalin_N"/>
</dbReference>
<evidence type="ECO:0000259" key="3">
    <source>
        <dbReference type="Pfam" id="PF19087"/>
    </source>
</evidence>
<keyword evidence="5" id="KW-1185">Reference proteome</keyword>
<evidence type="ECO:0000313" key="5">
    <source>
        <dbReference type="Proteomes" id="UP000707477"/>
    </source>
</evidence>
<feature type="domain" description="DUF5776" evidence="3">
    <location>
        <begin position="564"/>
        <end position="631"/>
    </location>
</feature>
<feature type="compositionally biased region" description="Acidic residues" evidence="1">
    <location>
        <begin position="461"/>
        <end position="472"/>
    </location>
</feature>
<dbReference type="RefSeq" id="WP_168848881.1">
    <property type="nucleotide sequence ID" value="NZ_JAAVSD010000004.1"/>
</dbReference>
<sequence length="634" mass="70545">MIAKHKNHRSLSKVILFSALLGIGFSAGIGQKVSDVNASTSNELEHQENMSKSTIPTNNQTDSEFNTQINEPVDVTQPIKDIFPDAVLANSVADSLNVSVEDKLTDSESYNDKTVYLHVKPLNDSLTNPYLVKDWTGMAAFKGMLYGIIFPDQGDNFDNKALTLTKNFLSSDAKENHSITLNFSGDGITQTTFDSLMNYVYDNKIAVDGLQLNANYIHNFELLDKVKFTSGDQVADNGKEYSGFYANNQFGAKHDPTVLTVKKDGTIDISNQQLISLSNMPSQPVSYYGILYQDMFDTDDTRSVYQKRNDTEETIPFEPNLDYEDKEQIINYINMMISNEKNITDHVWSRLGSFNPDGNLTYLDNGITEENLSSQLDNVNSNFGMDIKPSDITAKFNESGVIVSNVPKDASSITIRNDYADNYSQAAGYGNTIDVSVSHESDGSNGGNTDSSKPSTKPSEADDISSNDESDTTADGKTAVKKGQAVYAIKQVKLHKSATFSKNSTKITYQKQPRTQRPQFVVTGYAHSKSGLLRYKVRDVNHTKKTDGQTGYLTSNTKYVVNTYYKANPKKIRVINQHGINAYRNIKLNGKVIKHYQKGTTVKIKRIKSHNLTTRLQLSNGTWITANKTLVKIK</sequence>
<proteinExistence type="predicted"/>
<accession>A0ABX1L3Z0</accession>
<comment type="caution">
    <text evidence="4">The sequence shown here is derived from an EMBL/GenBank/DDBJ whole genome shotgun (WGS) entry which is preliminary data.</text>
</comment>
<evidence type="ECO:0000313" key="4">
    <source>
        <dbReference type="EMBL" id="NLR29044.1"/>
    </source>
</evidence>
<dbReference type="Proteomes" id="UP000707477">
    <property type="component" value="Unassembled WGS sequence"/>
</dbReference>
<feature type="region of interest" description="Disordered" evidence="1">
    <location>
        <begin position="435"/>
        <end position="478"/>
    </location>
</feature>
<dbReference type="InterPro" id="IPR044081">
    <property type="entry name" value="DUF5776"/>
</dbReference>